<keyword evidence="2" id="KW-0732">Signal</keyword>
<protein>
    <recommendedName>
        <fullName evidence="4">Glycine-rich cell wall structural protein 1</fullName>
    </recommendedName>
</protein>
<reference evidence="3" key="1">
    <citation type="journal article" date="2012" name="Nat. Biotechnol.">
        <title>Reference genome sequence of the model plant Setaria.</title>
        <authorList>
            <person name="Bennetzen J.L."/>
            <person name="Schmutz J."/>
            <person name="Wang H."/>
            <person name="Percifield R."/>
            <person name="Hawkins J."/>
            <person name="Pontaroli A.C."/>
            <person name="Estep M."/>
            <person name="Feng L."/>
            <person name="Vaughn J.N."/>
            <person name="Grimwood J."/>
            <person name="Jenkins J."/>
            <person name="Barry K."/>
            <person name="Lindquist E."/>
            <person name="Hellsten U."/>
            <person name="Deshpande S."/>
            <person name="Wang X."/>
            <person name="Wu X."/>
            <person name="Mitros T."/>
            <person name="Triplett J."/>
            <person name="Yang X."/>
            <person name="Ye C.Y."/>
            <person name="Mauro-Herrera M."/>
            <person name="Wang L."/>
            <person name="Li P."/>
            <person name="Sharma M."/>
            <person name="Sharma R."/>
            <person name="Ronald P.C."/>
            <person name="Panaud O."/>
            <person name="Kellogg E.A."/>
            <person name="Brutnell T.P."/>
            <person name="Doust A.N."/>
            <person name="Tuskan G.A."/>
            <person name="Rokhsar D."/>
            <person name="Devos K.M."/>
        </authorList>
    </citation>
    <scope>NUCLEOTIDE SEQUENCE [LARGE SCALE GENOMIC DNA]</scope>
    <source>
        <strain evidence="3">Yugu1</strain>
    </source>
</reference>
<dbReference type="OrthoDB" id="696066at2759"/>
<sequence>MARTKFAALGFIVLLSIGLSNAARVSRYVSAGGGGGGGGGGGSGDGSGSGYGSGSGSGYGQAGGSSGGSYASGGGGGGGGGGGQNGGSGYGSGSGSGYSQVGGYGSNGGAYAQGGGQGGGGGGGQNGGAGYGSGSGSGSAPNRWLWVLWWRDRMPRVVVKVEVVAVGKMVGQEVDLVLVLDMGLISVVYELKLPRYSMAHTLSTMDDHKLESN</sequence>
<feature type="signal peptide" evidence="2">
    <location>
        <begin position="1"/>
        <end position="22"/>
    </location>
</feature>
<evidence type="ECO:0008006" key="4">
    <source>
        <dbReference type="Google" id="ProtNLM"/>
    </source>
</evidence>
<name>A0A368SJW5_SETIT</name>
<dbReference type="AlphaFoldDB" id="A0A368SJW5"/>
<dbReference type="EMBL" id="CM003536">
    <property type="protein sequence ID" value="RCV42681.1"/>
    <property type="molecule type" value="Genomic_DNA"/>
</dbReference>
<dbReference type="InterPro" id="IPR040417">
    <property type="entry name" value="GRP1/2"/>
</dbReference>
<feature type="chain" id="PRO_5016678606" description="Glycine-rich cell wall structural protein 1" evidence="2">
    <location>
        <begin position="23"/>
        <end position="213"/>
    </location>
</feature>
<feature type="region of interest" description="Disordered" evidence="1">
    <location>
        <begin position="117"/>
        <end position="139"/>
    </location>
</feature>
<feature type="compositionally biased region" description="Gly residues" evidence="1">
    <location>
        <begin position="117"/>
        <end position="137"/>
    </location>
</feature>
<organism evidence="3">
    <name type="scientific">Setaria italica</name>
    <name type="common">Foxtail millet</name>
    <name type="synonym">Panicum italicum</name>
    <dbReference type="NCBI Taxonomy" id="4555"/>
    <lineage>
        <taxon>Eukaryota</taxon>
        <taxon>Viridiplantae</taxon>
        <taxon>Streptophyta</taxon>
        <taxon>Embryophyta</taxon>
        <taxon>Tracheophyta</taxon>
        <taxon>Spermatophyta</taxon>
        <taxon>Magnoliopsida</taxon>
        <taxon>Liliopsida</taxon>
        <taxon>Poales</taxon>
        <taxon>Poaceae</taxon>
        <taxon>PACMAD clade</taxon>
        <taxon>Panicoideae</taxon>
        <taxon>Panicodae</taxon>
        <taxon>Paniceae</taxon>
        <taxon>Cenchrinae</taxon>
        <taxon>Setaria</taxon>
    </lineage>
</organism>
<dbReference type="PANTHER" id="PTHR33548">
    <property type="entry name" value="GLYCINE-RICH CELL WALL STRUCTURAL PROTEIN 2"/>
    <property type="match status" value="1"/>
</dbReference>
<evidence type="ECO:0000256" key="2">
    <source>
        <dbReference type="SAM" id="SignalP"/>
    </source>
</evidence>
<proteinExistence type="predicted"/>
<evidence type="ECO:0000313" key="3">
    <source>
        <dbReference type="EMBL" id="RCV42681.1"/>
    </source>
</evidence>
<accession>A0A368SJW5</accession>
<reference evidence="3" key="2">
    <citation type="submission" date="2015-07" db="EMBL/GenBank/DDBJ databases">
        <authorList>
            <person name="Noorani M."/>
        </authorList>
    </citation>
    <scope>NUCLEOTIDE SEQUENCE</scope>
    <source>
        <strain evidence="3">Yugu1</strain>
    </source>
</reference>
<evidence type="ECO:0000256" key="1">
    <source>
        <dbReference type="SAM" id="MobiDB-lite"/>
    </source>
</evidence>
<gene>
    <name evidence="3" type="ORF">SETIT_9G235300v2</name>
</gene>